<dbReference type="PANTHER" id="PTHR30469">
    <property type="entry name" value="MULTIDRUG RESISTANCE PROTEIN MDTA"/>
    <property type="match status" value="1"/>
</dbReference>
<comment type="caution">
    <text evidence="5">The sequence shown here is derived from an EMBL/GenBank/DDBJ whole genome shotgun (WGS) entry which is preliminary data.</text>
</comment>
<feature type="domain" description="Multidrug resistance protein MdtA-like barrel-sandwich hybrid" evidence="3">
    <location>
        <begin position="76"/>
        <end position="202"/>
    </location>
</feature>
<evidence type="ECO:0000313" key="5">
    <source>
        <dbReference type="EMBL" id="MBZ9567875.1"/>
    </source>
</evidence>
<dbReference type="Gene3D" id="2.40.30.170">
    <property type="match status" value="1"/>
</dbReference>
<evidence type="ECO:0000259" key="3">
    <source>
        <dbReference type="Pfam" id="PF25917"/>
    </source>
</evidence>
<sequence length="363" mass="39129">MRIRAMLSPAWLALLLSLGLLLWLAFGDSRHFRDTPPASATETTTAEAPRVEVRLSHAEPHAPQVILEGQLEPRRSVVLRARRAGRVEALPHAQGDRVDAGDRLATLDAGDLPARLEQARADLALARAELEGARQLRGRELVSNNELLRLKSKLAASQATLATLQESLSDTRIDAPFAGTLERFDIDPGAYVEVGETLGRLVDVGHLKATAWLPQQRAADIAAGMPVRLALLDGRHLEGRISFVASEADEATRRFALEADVPNPEGWRVAGASATLTLSLPPRPAHRLSPARLVLDEQGRLGVKTVDADNRVRFRPVELISADAEHAWVGGLPDPVRLITLGGGFVKAGQRVTPVPADTPEGS</sequence>
<dbReference type="InterPro" id="IPR058625">
    <property type="entry name" value="MdtA-like_BSH"/>
</dbReference>
<reference evidence="5 6" key="1">
    <citation type="submission" date="2021-05" db="EMBL/GenBank/DDBJ databases">
        <title>Petroleum and Energy Research Collection (APPE): ex situ preservation of microbial diversity associated with the oil industry and exploitation of its biotechnological potential.</title>
        <authorList>
            <person name="Paixao C.T.M."/>
            <person name="Gomes M.B."/>
            <person name="Oliveira V.M."/>
        </authorList>
    </citation>
    <scope>NUCLEOTIDE SEQUENCE [LARGE SCALE GENOMIC DNA]</scope>
    <source>
        <strain evidence="5 6">LIT2</strain>
    </source>
</reference>
<keyword evidence="2" id="KW-0175">Coiled coil</keyword>
<evidence type="ECO:0000259" key="4">
    <source>
        <dbReference type="Pfam" id="PF25954"/>
    </source>
</evidence>
<evidence type="ECO:0000256" key="2">
    <source>
        <dbReference type="SAM" id="Coils"/>
    </source>
</evidence>
<evidence type="ECO:0000256" key="1">
    <source>
        <dbReference type="ARBA" id="ARBA00009477"/>
    </source>
</evidence>
<gene>
    <name evidence="5" type="ORF">KGQ91_09305</name>
</gene>
<feature type="coiled-coil region" evidence="2">
    <location>
        <begin position="116"/>
        <end position="167"/>
    </location>
</feature>
<dbReference type="PANTHER" id="PTHR30469:SF29">
    <property type="entry name" value="BLR2860 PROTEIN"/>
    <property type="match status" value="1"/>
</dbReference>
<proteinExistence type="inferred from homology"/>
<keyword evidence="6" id="KW-1185">Reference proteome</keyword>
<evidence type="ECO:0000313" key="6">
    <source>
        <dbReference type="Proteomes" id="UP001319883"/>
    </source>
</evidence>
<name>A0ABS7WZ14_9GAMM</name>
<organism evidence="5 6">
    <name type="scientific">Modicisalibacter tunisiensis</name>
    <dbReference type="NCBI Taxonomy" id="390637"/>
    <lineage>
        <taxon>Bacteria</taxon>
        <taxon>Pseudomonadati</taxon>
        <taxon>Pseudomonadota</taxon>
        <taxon>Gammaproteobacteria</taxon>
        <taxon>Oceanospirillales</taxon>
        <taxon>Halomonadaceae</taxon>
        <taxon>Modicisalibacter</taxon>
    </lineage>
</organism>
<dbReference type="EMBL" id="JAGXFD010000001">
    <property type="protein sequence ID" value="MBZ9567875.1"/>
    <property type="molecule type" value="Genomic_DNA"/>
</dbReference>
<dbReference type="Gene3D" id="1.10.287.470">
    <property type="entry name" value="Helix hairpin bin"/>
    <property type="match status" value="1"/>
</dbReference>
<dbReference type="InterPro" id="IPR058792">
    <property type="entry name" value="Beta-barrel_RND_2"/>
</dbReference>
<dbReference type="Proteomes" id="UP001319883">
    <property type="component" value="Unassembled WGS sequence"/>
</dbReference>
<dbReference type="Pfam" id="PF25917">
    <property type="entry name" value="BSH_RND"/>
    <property type="match status" value="1"/>
</dbReference>
<dbReference type="RefSeq" id="WP_224420867.1">
    <property type="nucleotide sequence ID" value="NZ_JAGXFD010000001.1"/>
</dbReference>
<feature type="domain" description="CusB-like beta-barrel" evidence="4">
    <location>
        <begin position="211"/>
        <end position="279"/>
    </location>
</feature>
<dbReference type="Gene3D" id="2.40.50.100">
    <property type="match status" value="1"/>
</dbReference>
<dbReference type="InterPro" id="IPR006143">
    <property type="entry name" value="RND_pump_MFP"/>
</dbReference>
<comment type="similarity">
    <text evidence="1">Belongs to the membrane fusion protein (MFP) (TC 8.A.1) family.</text>
</comment>
<dbReference type="Pfam" id="PF25954">
    <property type="entry name" value="Beta-barrel_RND_2"/>
    <property type="match status" value="1"/>
</dbReference>
<dbReference type="SUPFAM" id="SSF111369">
    <property type="entry name" value="HlyD-like secretion proteins"/>
    <property type="match status" value="1"/>
</dbReference>
<dbReference type="NCBIfam" id="TIGR01730">
    <property type="entry name" value="RND_mfp"/>
    <property type="match status" value="1"/>
</dbReference>
<accession>A0ABS7WZ14</accession>
<protein>
    <submittedName>
        <fullName evidence="5">Efflux RND transporter periplasmic adaptor subunit</fullName>
    </submittedName>
</protein>